<proteinExistence type="inferred from homology"/>
<dbReference type="PANTHER" id="PTHR12599">
    <property type="entry name" value="PTERIN-4-ALPHA-CARBINOLAMINE DEHYDRATASE"/>
    <property type="match status" value="1"/>
</dbReference>
<dbReference type="GO" id="GO:0008124">
    <property type="term" value="F:4-alpha-hydroxytetrahydrobiopterin dehydratase activity"/>
    <property type="evidence" value="ECO:0007669"/>
    <property type="project" value="UniProtKB-EC"/>
</dbReference>
<dbReference type="Gene3D" id="3.30.1360.20">
    <property type="entry name" value="Transcriptional coactivator/pterin dehydratase"/>
    <property type="match status" value="1"/>
</dbReference>
<evidence type="ECO:0000313" key="8">
    <source>
        <dbReference type="Proteomes" id="UP000237752"/>
    </source>
</evidence>
<dbReference type="PANTHER" id="PTHR12599:SF0">
    <property type="entry name" value="PTERIN-4-ALPHA-CARBINOLAMINE DEHYDRATASE"/>
    <property type="match status" value="1"/>
</dbReference>
<dbReference type="InterPro" id="IPR036428">
    <property type="entry name" value="PCD_sf"/>
</dbReference>
<dbReference type="OrthoDB" id="15077at2"/>
<evidence type="ECO:0000256" key="6">
    <source>
        <dbReference type="SAM" id="MobiDB-lite"/>
    </source>
</evidence>
<organism evidence="7 8">
    <name type="scientific">Antricoccus suffuscus</name>
    <dbReference type="NCBI Taxonomy" id="1629062"/>
    <lineage>
        <taxon>Bacteria</taxon>
        <taxon>Bacillati</taxon>
        <taxon>Actinomycetota</taxon>
        <taxon>Actinomycetes</taxon>
        <taxon>Geodermatophilales</taxon>
        <taxon>Antricoccaceae</taxon>
        <taxon>Antricoccus</taxon>
    </lineage>
</organism>
<protein>
    <recommendedName>
        <fullName evidence="4">Putative pterin-4-alpha-carbinolamine dehydratase</fullName>
        <ecNumber evidence="3">4.2.1.96</ecNumber>
    </recommendedName>
</protein>
<comment type="catalytic activity">
    <reaction evidence="1">
        <text>(4aS,6R)-4a-hydroxy-L-erythro-5,6,7,8-tetrahydrobiopterin = (6R)-L-erythro-6,7-dihydrobiopterin + H2O</text>
        <dbReference type="Rhea" id="RHEA:11920"/>
        <dbReference type="ChEBI" id="CHEBI:15377"/>
        <dbReference type="ChEBI" id="CHEBI:15642"/>
        <dbReference type="ChEBI" id="CHEBI:43120"/>
        <dbReference type="EC" id="4.2.1.96"/>
    </reaction>
</comment>
<name>A0A2T0Z3M9_9ACTN</name>
<dbReference type="InterPro" id="IPR001533">
    <property type="entry name" value="Pterin_deHydtase"/>
</dbReference>
<dbReference type="NCBIfam" id="NF002017">
    <property type="entry name" value="PRK00823.1-2"/>
    <property type="match status" value="1"/>
</dbReference>
<evidence type="ECO:0000256" key="3">
    <source>
        <dbReference type="ARBA" id="ARBA00013252"/>
    </source>
</evidence>
<accession>A0A2T0Z3M9</accession>
<dbReference type="Pfam" id="PF01329">
    <property type="entry name" value="Pterin_4a"/>
    <property type="match status" value="1"/>
</dbReference>
<dbReference type="EC" id="4.2.1.96" evidence="3"/>
<sequence>MWTRAVAPDRSDGSSAGEHNGHMSDSAKTLTPENTSGELKGSAFTHTQNTLQATFDTGDFVGAVEFLNEVMPIAEELNHHPDVEVGYGKIAFTLSSHDVGGVTTRDLGLARRIDEVAHNRQS</sequence>
<dbReference type="SUPFAM" id="SSF55248">
    <property type="entry name" value="PCD-like"/>
    <property type="match status" value="1"/>
</dbReference>
<dbReference type="Proteomes" id="UP000237752">
    <property type="component" value="Unassembled WGS sequence"/>
</dbReference>
<evidence type="ECO:0000256" key="5">
    <source>
        <dbReference type="ARBA" id="ARBA00023239"/>
    </source>
</evidence>
<keyword evidence="8" id="KW-1185">Reference proteome</keyword>
<dbReference type="GO" id="GO:0006729">
    <property type="term" value="P:tetrahydrobiopterin biosynthetic process"/>
    <property type="evidence" value="ECO:0007669"/>
    <property type="project" value="InterPro"/>
</dbReference>
<feature type="compositionally biased region" description="Polar residues" evidence="6">
    <location>
        <begin position="26"/>
        <end position="37"/>
    </location>
</feature>
<evidence type="ECO:0000313" key="7">
    <source>
        <dbReference type="EMBL" id="PRZ30778.1"/>
    </source>
</evidence>
<evidence type="ECO:0000256" key="1">
    <source>
        <dbReference type="ARBA" id="ARBA00001554"/>
    </source>
</evidence>
<dbReference type="AlphaFoldDB" id="A0A2T0Z3M9"/>
<evidence type="ECO:0000256" key="4">
    <source>
        <dbReference type="ARBA" id="ARBA00021735"/>
    </source>
</evidence>
<comment type="caution">
    <text evidence="7">The sequence shown here is derived from an EMBL/GenBank/DDBJ whole genome shotgun (WGS) entry which is preliminary data.</text>
</comment>
<comment type="similarity">
    <text evidence="2">Belongs to the pterin-4-alpha-carbinolamine dehydratase family.</text>
</comment>
<feature type="region of interest" description="Disordered" evidence="6">
    <location>
        <begin position="1"/>
        <end position="44"/>
    </location>
</feature>
<dbReference type="CDD" id="cd00488">
    <property type="entry name" value="PCD_DCoH"/>
    <property type="match status" value="1"/>
</dbReference>
<gene>
    <name evidence="7" type="ORF">CLV47_12920</name>
</gene>
<evidence type="ECO:0000256" key="2">
    <source>
        <dbReference type="ARBA" id="ARBA00006472"/>
    </source>
</evidence>
<keyword evidence="5" id="KW-0456">Lyase</keyword>
<dbReference type="EMBL" id="PVUE01000029">
    <property type="protein sequence ID" value="PRZ30778.1"/>
    <property type="molecule type" value="Genomic_DNA"/>
</dbReference>
<reference evidence="7 8" key="1">
    <citation type="submission" date="2018-03" db="EMBL/GenBank/DDBJ databases">
        <title>Genomic Encyclopedia of Archaeal and Bacterial Type Strains, Phase II (KMG-II): from individual species to whole genera.</title>
        <authorList>
            <person name="Goeker M."/>
        </authorList>
    </citation>
    <scope>NUCLEOTIDE SEQUENCE [LARGE SCALE GENOMIC DNA]</scope>
    <source>
        <strain evidence="7 8">DSM 100065</strain>
    </source>
</reference>